<proteinExistence type="predicted"/>
<dbReference type="Proteomes" id="UP001147733">
    <property type="component" value="Unassembled WGS sequence"/>
</dbReference>
<evidence type="ECO:0000313" key="1">
    <source>
        <dbReference type="EMBL" id="KAJ5227044.1"/>
    </source>
</evidence>
<dbReference type="OrthoDB" id="5209368at2759"/>
<accession>A0A9W9TLK1</accession>
<dbReference type="AlphaFoldDB" id="A0A9W9TLK1"/>
<sequence length="700" mass="80411">MFRLFGDIWLDEPPEDRATAFKELLPLIRDLEHSTTQKTNLLSSWDMDLAFERYREEEHTWWRRHQVDRPREYFVRPSGSLDAQVACHLFNPTFAVNNASFEETDDPSNPCIAQPHDAGFSSQNCLMFDHSARRDDSRHCSLIYPPDLWDVHERFISDLRSHMKAVVEVCWGRNVQDRMMICLQKNLRILPLWGRYDGINLHLELSEQMTSVKRFIVFVNHPQFYMFTKGDNVRAQAFRAKQGGRQDLLLELAAGLGKINISADFYKLNPLLLRPFRPTKTNREHMSALKGQAYTAIKAICPDAVDFSTIRGGLSIIRKNRKKQDKFNLPEVEPASKNPAKVTGDMFVDDEALEEARSQQISQITEEIHELAAMFMPDTMSETVFDFTDRVECRRFIESIEAFEGELYQWEELPENIVELVQAQKGLRIDRQPVASRKEAETAYRLLQSGNIPECLSVIGLAFSILTAYISTTLYMPVEAVDDLMILDTSPNRTVTRVCSGCRGRVLDDSFPYFAKRNPGYYVLRSSDTGCGRSGCPGGHVLFHPSRGAQKCVRALMGDLKNVPKPRILGNAPWDKLFLRHGTEELGDLPKVVEFKCPFDGCRAINKNHTPRWTIQLNPTLVTRQFKCPECGRKGDWIPVSANFDYVRSESLTRTWGRFAKKGCDLRIYPRRADVYFSQGHIDIRIAQLKEAKMFDDQRS</sequence>
<dbReference type="EMBL" id="JAPQKT010000006">
    <property type="protein sequence ID" value="KAJ5227044.1"/>
    <property type="molecule type" value="Genomic_DNA"/>
</dbReference>
<gene>
    <name evidence="1" type="ORF">N7469_007050</name>
</gene>
<protein>
    <submittedName>
        <fullName evidence="1">Uncharacterized protein</fullName>
    </submittedName>
</protein>
<reference evidence="1" key="1">
    <citation type="submission" date="2022-11" db="EMBL/GenBank/DDBJ databases">
        <authorList>
            <person name="Petersen C."/>
        </authorList>
    </citation>
    <scope>NUCLEOTIDE SEQUENCE</scope>
    <source>
        <strain evidence="1">IBT 23319</strain>
    </source>
</reference>
<dbReference type="RefSeq" id="XP_056499409.1">
    <property type="nucleotide sequence ID" value="XM_056645968.1"/>
</dbReference>
<evidence type="ECO:0000313" key="2">
    <source>
        <dbReference type="Proteomes" id="UP001147733"/>
    </source>
</evidence>
<name>A0A9W9TLK1_PENCI</name>
<comment type="caution">
    <text evidence="1">The sequence shown here is derived from an EMBL/GenBank/DDBJ whole genome shotgun (WGS) entry which is preliminary data.</text>
</comment>
<dbReference type="GeneID" id="81385135"/>
<reference evidence="1" key="2">
    <citation type="journal article" date="2023" name="IMA Fungus">
        <title>Comparative genomic study of the Penicillium genus elucidates a diverse pangenome and 15 lateral gene transfer events.</title>
        <authorList>
            <person name="Petersen C."/>
            <person name="Sorensen T."/>
            <person name="Nielsen M.R."/>
            <person name="Sondergaard T.E."/>
            <person name="Sorensen J.L."/>
            <person name="Fitzpatrick D.A."/>
            <person name="Frisvad J.C."/>
            <person name="Nielsen K.L."/>
        </authorList>
    </citation>
    <scope>NUCLEOTIDE SEQUENCE</scope>
    <source>
        <strain evidence="1">IBT 23319</strain>
    </source>
</reference>
<keyword evidence="2" id="KW-1185">Reference proteome</keyword>
<organism evidence="1 2">
    <name type="scientific">Penicillium citrinum</name>
    <dbReference type="NCBI Taxonomy" id="5077"/>
    <lineage>
        <taxon>Eukaryota</taxon>
        <taxon>Fungi</taxon>
        <taxon>Dikarya</taxon>
        <taxon>Ascomycota</taxon>
        <taxon>Pezizomycotina</taxon>
        <taxon>Eurotiomycetes</taxon>
        <taxon>Eurotiomycetidae</taxon>
        <taxon>Eurotiales</taxon>
        <taxon>Aspergillaceae</taxon>
        <taxon>Penicillium</taxon>
    </lineage>
</organism>